<reference evidence="1 2" key="1">
    <citation type="submission" date="2016-01" db="EMBL/GenBank/DDBJ databases">
        <title>The new phylogeny of the genus Mycobacterium.</title>
        <authorList>
            <person name="Tarcisio F."/>
            <person name="Conor M."/>
            <person name="Antonella G."/>
            <person name="Elisabetta G."/>
            <person name="Giulia F.S."/>
            <person name="Sara T."/>
            <person name="Anna F."/>
            <person name="Clotilde B."/>
            <person name="Roberto B."/>
            <person name="Veronica D.S."/>
            <person name="Fabio R."/>
            <person name="Monica P."/>
            <person name="Olivier J."/>
            <person name="Enrico T."/>
            <person name="Nicola S."/>
        </authorList>
    </citation>
    <scope>NUCLEOTIDE SEQUENCE [LARGE SCALE GENOMIC DNA]</scope>
    <source>
        <strain evidence="1 2">DSM 45731</strain>
    </source>
</reference>
<dbReference type="PANTHER" id="PTHR47197:SF3">
    <property type="entry name" value="DIHYDRO-HEME D1 DEHYDROGENASE"/>
    <property type="match status" value="1"/>
</dbReference>
<dbReference type="STRING" id="1260918.AWC06_05125"/>
<dbReference type="Gene3D" id="2.130.10.10">
    <property type="entry name" value="YVTN repeat-like/Quinoprotein amine dehydrogenase"/>
    <property type="match status" value="2"/>
</dbReference>
<dbReference type="AlphaFoldDB" id="A0A1X1V601"/>
<evidence type="ECO:0000313" key="1">
    <source>
        <dbReference type="EMBL" id="ORV64467.1"/>
    </source>
</evidence>
<proteinExistence type="predicted"/>
<dbReference type="EMBL" id="LQOW01000003">
    <property type="protein sequence ID" value="ORV64467.1"/>
    <property type="molecule type" value="Genomic_DNA"/>
</dbReference>
<keyword evidence="2" id="KW-1185">Reference proteome</keyword>
<name>A0A1X1V601_9MYCO</name>
<gene>
    <name evidence="1" type="ORF">AWC06_05125</name>
</gene>
<dbReference type="InterPro" id="IPR011044">
    <property type="entry name" value="Quino_amine_DH_bsu"/>
</dbReference>
<dbReference type="PANTHER" id="PTHR47197">
    <property type="entry name" value="PROTEIN NIRF"/>
    <property type="match status" value="1"/>
</dbReference>
<dbReference type="InterPro" id="IPR051200">
    <property type="entry name" value="Host-pathogen_enzymatic-act"/>
</dbReference>
<organism evidence="1 2">
    <name type="scientific">Mycobacterium fragae</name>
    <dbReference type="NCBI Taxonomy" id="1260918"/>
    <lineage>
        <taxon>Bacteria</taxon>
        <taxon>Bacillati</taxon>
        <taxon>Actinomycetota</taxon>
        <taxon>Actinomycetes</taxon>
        <taxon>Mycobacteriales</taxon>
        <taxon>Mycobacteriaceae</taxon>
        <taxon>Mycobacterium</taxon>
    </lineage>
</organism>
<accession>A0A1X1V601</accession>
<protein>
    <recommendedName>
        <fullName evidence="3">SMP-30/Gluconolactonase/LRE-like region domain-containing protein</fullName>
    </recommendedName>
</protein>
<dbReference type="SUPFAM" id="SSF50969">
    <property type="entry name" value="YVTN repeat-like/Quinoprotein amine dehydrogenase"/>
    <property type="match status" value="1"/>
</dbReference>
<dbReference type="InterPro" id="IPR015943">
    <property type="entry name" value="WD40/YVTN_repeat-like_dom_sf"/>
</dbReference>
<evidence type="ECO:0008006" key="3">
    <source>
        <dbReference type="Google" id="ProtNLM"/>
    </source>
</evidence>
<evidence type="ECO:0000313" key="2">
    <source>
        <dbReference type="Proteomes" id="UP000194000"/>
    </source>
</evidence>
<sequence>MNGVGAATGDFSVVAEIAVGQGAISAIAISSDGGRLMATHYQNDRVSVIASGDRPQVRSVLEAGEPFAVALAHTRRGYISTTSTAYDSIVALDLNTDRVEAVYPVAHAVTDLAVSPNGRHLYASRNAVNGADVAVLDTKTGREDAIAIAAAPGTTTECVRVSPDGNRLYVGINGPSMAELLVIDAHQKQVLSTIQISSPIRDVAVSPDGATAYVASCAADFSAVLDVVDTRTGMVASTHKVGEITGCLTQLALSRDGERGYLVSDESVMVLDTLTANVIASVAVGSQPSCVVESPDGSRLYISDYAGSVTVLAITSYDEPTAPHHWALPDLPALESAMT</sequence>
<comment type="caution">
    <text evidence="1">The sequence shown here is derived from an EMBL/GenBank/DDBJ whole genome shotgun (WGS) entry which is preliminary data.</text>
</comment>
<dbReference type="Proteomes" id="UP000194000">
    <property type="component" value="Unassembled WGS sequence"/>
</dbReference>